<dbReference type="SUPFAM" id="SSF54862">
    <property type="entry name" value="4Fe-4S ferredoxins"/>
    <property type="match status" value="1"/>
</dbReference>
<dbReference type="EMBL" id="VOAH01000021">
    <property type="protein sequence ID" value="TVP39099.1"/>
    <property type="molecule type" value="Genomic_DNA"/>
</dbReference>
<dbReference type="RefSeq" id="WP_144734744.1">
    <property type="nucleotide sequence ID" value="NZ_ML675594.1"/>
</dbReference>
<dbReference type="Gene3D" id="1.10.287.110">
    <property type="entry name" value="DnaJ domain"/>
    <property type="match status" value="1"/>
</dbReference>
<dbReference type="PROSITE" id="PS50076">
    <property type="entry name" value="DNAJ_2"/>
    <property type="match status" value="1"/>
</dbReference>
<sequence>MDDANYYEVLEISRYANQREIKSAFRRLARKYHPDRNSKVSDDIMKNINIAFETLSDPGKRQQYDETLGGERPRKLDRSDQNRESNSISIQKNWQVNTVSDDMGSQTVSYDNDDDVDFQNRLNAEHEAASFGKDNSLLESRYHIIVEPSLCLAFGSCETLAPKVFVVEKNRRINPKAVVISETAEDFETILDAAKTCPTKAIIIIDRYTGERIFP</sequence>
<dbReference type="OrthoDB" id="11397at2157"/>
<dbReference type="PANTHER" id="PTHR44360">
    <property type="entry name" value="DNAJ HOMOLOG SUBFAMILY B MEMBER 9"/>
    <property type="match status" value="1"/>
</dbReference>
<keyword evidence="5" id="KW-1185">Reference proteome</keyword>
<dbReference type="Proteomes" id="UP000315289">
    <property type="component" value="Unassembled WGS sequence"/>
</dbReference>
<evidence type="ECO:0000256" key="1">
    <source>
        <dbReference type="ARBA" id="ARBA00023186"/>
    </source>
</evidence>
<keyword evidence="1" id="KW-0143">Chaperone</keyword>
<dbReference type="InterPro" id="IPR001623">
    <property type="entry name" value="DnaJ_domain"/>
</dbReference>
<evidence type="ECO:0000313" key="5">
    <source>
        <dbReference type="Proteomes" id="UP000315289"/>
    </source>
</evidence>
<dbReference type="Pfam" id="PF00226">
    <property type="entry name" value="DnaJ"/>
    <property type="match status" value="1"/>
</dbReference>
<name>A0A557SR69_9ARCH</name>
<dbReference type="InterPro" id="IPR036869">
    <property type="entry name" value="J_dom_sf"/>
</dbReference>
<protein>
    <submittedName>
        <fullName evidence="4">DnaJ-ferredoxin domain protein</fullName>
    </submittedName>
</protein>
<dbReference type="SUPFAM" id="SSF46565">
    <property type="entry name" value="Chaperone J-domain"/>
    <property type="match status" value="1"/>
</dbReference>
<dbReference type="GO" id="GO:0051087">
    <property type="term" value="F:protein-folding chaperone binding"/>
    <property type="evidence" value="ECO:0007669"/>
    <property type="project" value="TreeGrafter"/>
</dbReference>
<evidence type="ECO:0000259" key="3">
    <source>
        <dbReference type="PROSITE" id="PS50076"/>
    </source>
</evidence>
<proteinExistence type="predicted"/>
<feature type="compositionally biased region" description="Polar residues" evidence="2">
    <location>
        <begin position="84"/>
        <end position="93"/>
    </location>
</feature>
<dbReference type="CDD" id="cd06257">
    <property type="entry name" value="DnaJ"/>
    <property type="match status" value="1"/>
</dbReference>
<dbReference type="AlphaFoldDB" id="A0A557SR69"/>
<dbReference type="GO" id="GO:0051787">
    <property type="term" value="F:misfolded protein binding"/>
    <property type="evidence" value="ECO:0007669"/>
    <property type="project" value="TreeGrafter"/>
</dbReference>
<dbReference type="Gene3D" id="3.30.70.20">
    <property type="match status" value="1"/>
</dbReference>
<comment type="caution">
    <text evidence="4">The sequence shown here is derived from an EMBL/GenBank/DDBJ whole genome shotgun (WGS) entry which is preliminary data.</text>
</comment>
<dbReference type="SMART" id="SM00271">
    <property type="entry name" value="DnaJ"/>
    <property type="match status" value="1"/>
</dbReference>
<dbReference type="GO" id="GO:0036503">
    <property type="term" value="P:ERAD pathway"/>
    <property type="evidence" value="ECO:0007669"/>
    <property type="project" value="TreeGrafter"/>
</dbReference>
<dbReference type="Pfam" id="PF13370">
    <property type="entry name" value="Fer4_13"/>
    <property type="match status" value="1"/>
</dbReference>
<dbReference type="InterPro" id="IPR051948">
    <property type="entry name" value="Hsp70_co-chaperone_J-domain"/>
</dbReference>
<feature type="compositionally biased region" description="Basic and acidic residues" evidence="2">
    <location>
        <begin position="59"/>
        <end position="83"/>
    </location>
</feature>
<dbReference type="PRINTS" id="PR00625">
    <property type="entry name" value="JDOMAIN"/>
</dbReference>
<gene>
    <name evidence="4" type="ORF">NARC_210043</name>
</gene>
<dbReference type="PANTHER" id="PTHR44360:SF1">
    <property type="entry name" value="DNAJ HOMOLOG SUBFAMILY B MEMBER 9"/>
    <property type="match status" value="1"/>
</dbReference>
<reference evidence="4 5" key="1">
    <citation type="journal article" date="2019" name="Front. Microbiol.">
        <title>Ammonia Oxidation by the Arctic Terrestrial Thaumarchaeote Candidatus Nitrosocosmicus arcticus Is Stimulated by Increasing Temperatures.</title>
        <authorList>
            <person name="Alves R.J.E."/>
            <person name="Kerou M."/>
            <person name="Zappe A."/>
            <person name="Bittner R."/>
            <person name="Abby S.S."/>
            <person name="Schmidt H.A."/>
            <person name="Pfeifer K."/>
            <person name="Schleper C."/>
        </authorList>
    </citation>
    <scope>NUCLEOTIDE SEQUENCE [LARGE SCALE GENOMIC DNA]</scope>
    <source>
        <strain evidence="4 5">Kfb</strain>
    </source>
</reference>
<feature type="region of interest" description="Disordered" evidence="2">
    <location>
        <begin position="59"/>
        <end position="93"/>
    </location>
</feature>
<evidence type="ECO:0000313" key="4">
    <source>
        <dbReference type="EMBL" id="TVP39099.1"/>
    </source>
</evidence>
<accession>A0A557SR69</accession>
<evidence type="ECO:0000256" key="2">
    <source>
        <dbReference type="SAM" id="MobiDB-lite"/>
    </source>
</evidence>
<feature type="domain" description="J" evidence="3">
    <location>
        <begin position="5"/>
        <end position="68"/>
    </location>
</feature>
<organism evidence="4 5">
    <name type="scientific">Candidatus Nitrosocosmicus arcticus</name>
    <dbReference type="NCBI Taxonomy" id="2035267"/>
    <lineage>
        <taxon>Archaea</taxon>
        <taxon>Nitrososphaerota</taxon>
        <taxon>Nitrososphaeria</taxon>
        <taxon>Nitrososphaerales</taxon>
        <taxon>Nitrososphaeraceae</taxon>
        <taxon>Candidatus Nitrosocosmicus</taxon>
    </lineage>
</organism>